<proteinExistence type="predicted"/>
<evidence type="ECO:0000256" key="1">
    <source>
        <dbReference type="SAM" id="MobiDB-lite"/>
    </source>
</evidence>
<accession>A0A0K1Q9P4</accession>
<dbReference type="STRING" id="1391654.AKJ09_08798"/>
<reference evidence="2 3" key="1">
    <citation type="submission" date="2015-08" db="EMBL/GenBank/DDBJ databases">
        <authorList>
            <person name="Babu N.S."/>
            <person name="Beckwith C.J."/>
            <person name="Beseler K.G."/>
            <person name="Brison A."/>
            <person name="Carone J.V."/>
            <person name="Caskin T.P."/>
            <person name="Diamond M."/>
            <person name="Durham M.E."/>
            <person name="Foxe J.M."/>
            <person name="Go M."/>
            <person name="Henderson B.A."/>
            <person name="Jones I.B."/>
            <person name="McGettigan J.A."/>
            <person name="Micheletti S.J."/>
            <person name="Nasrallah M.E."/>
            <person name="Ortiz D."/>
            <person name="Piller C.R."/>
            <person name="Privatt S.R."/>
            <person name="Schneider S.L."/>
            <person name="Sharp S."/>
            <person name="Smith T.C."/>
            <person name="Stanton J.D."/>
            <person name="Ullery H.E."/>
            <person name="Wilson R.J."/>
            <person name="Serrano M.G."/>
            <person name="Buck G."/>
            <person name="Lee V."/>
            <person name="Wang Y."/>
            <person name="Carvalho R."/>
            <person name="Voegtly L."/>
            <person name="Shi R."/>
            <person name="Duckworth R."/>
            <person name="Johnson A."/>
            <person name="Loviza R."/>
            <person name="Walstead R."/>
            <person name="Shah Z."/>
            <person name="Kiflezghi M."/>
            <person name="Wade K."/>
            <person name="Ball S.L."/>
            <person name="Bradley K.W."/>
            <person name="Asai D.J."/>
            <person name="Bowman C.A."/>
            <person name="Russell D.A."/>
            <person name="Pope W.H."/>
            <person name="Jacobs-Sera D."/>
            <person name="Hendrix R.W."/>
            <person name="Hatfull G.F."/>
        </authorList>
    </citation>
    <scope>NUCLEOTIDE SEQUENCE [LARGE SCALE GENOMIC DNA]</scope>
    <source>
        <strain evidence="2 3">DSM 27648</strain>
    </source>
</reference>
<gene>
    <name evidence="2" type="ORF">AKJ09_08798</name>
</gene>
<dbReference type="Proteomes" id="UP000064967">
    <property type="component" value="Chromosome"/>
</dbReference>
<protein>
    <submittedName>
        <fullName evidence="2">Uncharacterized protein</fullName>
    </submittedName>
</protein>
<keyword evidence="3" id="KW-1185">Reference proteome</keyword>
<feature type="compositionally biased region" description="Low complexity" evidence="1">
    <location>
        <begin position="51"/>
        <end position="61"/>
    </location>
</feature>
<name>A0A0K1Q9P4_9BACT</name>
<feature type="region of interest" description="Disordered" evidence="1">
    <location>
        <begin position="51"/>
        <end position="100"/>
    </location>
</feature>
<dbReference type="KEGG" id="llu:AKJ09_08798"/>
<dbReference type="AlphaFoldDB" id="A0A0K1Q9P4"/>
<sequence>MVATSTALLACSTSEGERCNISLSHDECGSGLSCAMPDNCHYAVCCPPAGRASSSSACSACEPETPEVGPSSETADADASVQDAATDAPDSTARDTGASP</sequence>
<evidence type="ECO:0000313" key="2">
    <source>
        <dbReference type="EMBL" id="AKV02135.1"/>
    </source>
</evidence>
<organism evidence="2 3">
    <name type="scientific">Labilithrix luteola</name>
    <dbReference type="NCBI Taxonomy" id="1391654"/>
    <lineage>
        <taxon>Bacteria</taxon>
        <taxon>Pseudomonadati</taxon>
        <taxon>Myxococcota</taxon>
        <taxon>Polyangia</taxon>
        <taxon>Polyangiales</taxon>
        <taxon>Labilitrichaceae</taxon>
        <taxon>Labilithrix</taxon>
    </lineage>
</organism>
<dbReference type="EMBL" id="CP012333">
    <property type="protein sequence ID" value="AKV02135.1"/>
    <property type="molecule type" value="Genomic_DNA"/>
</dbReference>
<evidence type="ECO:0000313" key="3">
    <source>
        <dbReference type="Proteomes" id="UP000064967"/>
    </source>
</evidence>